<evidence type="ECO:0000313" key="1">
    <source>
        <dbReference type="EMBL" id="MDH8677619.1"/>
    </source>
</evidence>
<reference evidence="1 2" key="1">
    <citation type="submission" date="2023-04" db="EMBL/GenBank/DDBJ databases">
        <title>Fusibacter bizertensis strain WBS, isolated from littoral bottom sediments of the Arctic seas - biochemical and genomic analysis.</title>
        <authorList>
            <person name="Brioukhanov A.L."/>
        </authorList>
    </citation>
    <scope>NUCLEOTIDE SEQUENCE [LARGE SCALE GENOMIC DNA]</scope>
    <source>
        <strain evidence="1 2">WBS</strain>
    </source>
</reference>
<keyword evidence="2" id="KW-1185">Reference proteome</keyword>
<dbReference type="InterPro" id="IPR045865">
    <property type="entry name" value="ACT-like_dom_sf"/>
</dbReference>
<dbReference type="RefSeq" id="WP_281093439.1">
    <property type="nucleotide sequence ID" value="NZ_JARYZI010000003.1"/>
</dbReference>
<accession>A0ABT6NB44</accession>
<dbReference type="InterPro" id="IPR023860">
    <property type="entry name" value="FeFe-hyd_TM1266"/>
</dbReference>
<sequence length="86" mass="9434">MDKKIAVISAILEEPHDVQQRFNEIIAEFRGIVKGRTGIPFDQYGLSVVTIIILGTVDEINSLTGKLGNLKHVSVKTSISKKTIEA</sequence>
<protein>
    <submittedName>
        <fullName evidence="1">Iron-only hydrogenase system regulator</fullName>
    </submittedName>
</protein>
<dbReference type="InterPro" id="IPR027271">
    <property type="entry name" value="Acetolactate_synth/TF_NikR_C"/>
</dbReference>
<evidence type="ECO:0000313" key="2">
    <source>
        <dbReference type="Proteomes" id="UP001158045"/>
    </source>
</evidence>
<dbReference type="SUPFAM" id="SSF55021">
    <property type="entry name" value="ACT-like"/>
    <property type="match status" value="1"/>
</dbReference>
<proteinExistence type="predicted"/>
<dbReference type="NCBIfam" id="TIGR03959">
    <property type="entry name" value="hyd_TM1266"/>
    <property type="match status" value="1"/>
</dbReference>
<name>A0ABT6NB44_9FIRM</name>
<dbReference type="Gene3D" id="3.30.70.1150">
    <property type="entry name" value="ACT-like. Chain A, domain 2"/>
    <property type="match status" value="1"/>
</dbReference>
<organism evidence="1 2">
    <name type="scientific">Fusibacter bizertensis</name>
    <dbReference type="NCBI Taxonomy" id="1488331"/>
    <lineage>
        <taxon>Bacteria</taxon>
        <taxon>Bacillati</taxon>
        <taxon>Bacillota</taxon>
        <taxon>Clostridia</taxon>
        <taxon>Eubacteriales</taxon>
        <taxon>Eubacteriales Family XII. Incertae Sedis</taxon>
        <taxon>Fusibacter</taxon>
    </lineage>
</organism>
<comment type="caution">
    <text evidence="1">The sequence shown here is derived from an EMBL/GenBank/DDBJ whole genome shotgun (WGS) entry which is preliminary data.</text>
</comment>
<dbReference type="Proteomes" id="UP001158045">
    <property type="component" value="Unassembled WGS sequence"/>
</dbReference>
<dbReference type="EMBL" id="JARYZI010000003">
    <property type="protein sequence ID" value="MDH8677619.1"/>
    <property type="molecule type" value="Genomic_DNA"/>
</dbReference>
<gene>
    <name evidence="1" type="ORF">QE109_05645</name>
</gene>
<dbReference type="Pfam" id="PF21699">
    <property type="entry name" value="TM1266-like"/>
    <property type="match status" value="1"/>
</dbReference>